<dbReference type="AlphaFoldDB" id="A0AA88X1C6"/>
<organism evidence="3 4">
    <name type="scientific">Escallonia herrerae</name>
    <dbReference type="NCBI Taxonomy" id="1293975"/>
    <lineage>
        <taxon>Eukaryota</taxon>
        <taxon>Viridiplantae</taxon>
        <taxon>Streptophyta</taxon>
        <taxon>Embryophyta</taxon>
        <taxon>Tracheophyta</taxon>
        <taxon>Spermatophyta</taxon>
        <taxon>Magnoliopsida</taxon>
        <taxon>eudicotyledons</taxon>
        <taxon>Gunneridae</taxon>
        <taxon>Pentapetalae</taxon>
        <taxon>asterids</taxon>
        <taxon>campanulids</taxon>
        <taxon>Escalloniales</taxon>
        <taxon>Escalloniaceae</taxon>
        <taxon>Escallonia</taxon>
    </lineage>
</organism>
<dbReference type="Pfam" id="PF07727">
    <property type="entry name" value="RVT_2"/>
    <property type="match status" value="1"/>
</dbReference>
<dbReference type="InterPro" id="IPR043502">
    <property type="entry name" value="DNA/RNA_pol_sf"/>
</dbReference>
<evidence type="ECO:0000313" key="4">
    <source>
        <dbReference type="Proteomes" id="UP001188597"/>
    </source>
</evidence>
<dbReference type="Proteomes" id="UP001188597">
    <property type="component" value="Unassembled WGS sequence"/>
</dbReference>
<evidence type="ECO:0008006" key="5">
    <source>
        <dbReference type="Google" id="ProtNLM"/>
    </source>
</evidence>
<keyword evidence="4" id="KW-1185">Reference proteome</keyword>
<evidence type="ECO:0000313" key="3">
    <source>
        <dbReference type="EMBL" id="KAK3038082.1"/>
    </source>
</evidence>
<dbReference type="PANTHER" id="PTHR11439">
    <property type="entry name" value="GAG-POL-RELATED RETROTRANSPOSON"/>
    <property type="match status" value="1"/>
</dbReference>
<dbReference type="InterPro" id="IPR057670">
    <property type="entry name" value="SH3_retrovirus"/>
</dbReference>
<accession>A0AA88X1C6</accession>
<dbReference type="PANTHER" id="PTHR11439:SF517">
    <property type="entry name" value="CYSTEINE-RICH RLK (RECEPTOR-LIKE PROTEIN KINASE) 8"/>
    <property type="match status" value="1"/>
</dbReference>
<dbReference type="InterPro" id="IPR013103">
    <property type="entry name" value="RVT_2"/>
</dbReference>
<reference evidence="3" key="1">
    <citation type="submission" date="2022-12" db="EMBL/GenBank/DDBJ databases">
        <title>Draft genome assemblies for two species of Escallonia (Escalloniales).</title>
        <authorList>
            <person name="Chanderbali A."/>
            <person name="Dervinis C."/>
            <person name="Anghel I."/>
            <person name="Soltis D."/>
            <person name="Soltis P."/>
            <person name="Zapata F."/>
        </authorList>
    </citation>
    <scope>NUCLEOTIDE SEQUENCE</scope>
    <source>
        <strain evidence="3">UCBG64.0493</strain>
        <tissue evidence="3">Leaf</tissue>
    </source>
</reference>
<dbReference type="EMBL" id="JAVXUP010000105">
    <property type="protein sequence ID" value="KAK3038082.1"/>
    <property type="molecule type" value="Genomic_DNA"/>
</dbReference>
<name>A0AA88X1C6_9ASTE</name>
<comment type="caution">
    <text evidence="3">The sequence shown here is derived from an EMBL/GenBank/DDBJ whole genome shotgun (WGS) entry which is preliminary data.</text>
</comment>
<protein>
    <recommendedName>
        <fullName evidence="5">Reverse transcriptase Ty1/copia-type domain-containing protein</fullName>
    </recommendedName>
</protein>
<dbReference type="Pfam" id="PF25597">
    <property type="entry name" value="SH3_retrovirus"/>
    <property type="match status" value="1"/>
</dbReference>
<evidence type="ECO:0000259" key="2">
    <source>
        <dbReference type="Pfam" id="PF25597"/>
    </source>
</evidence>
<dbReference type="CDD" id="cd09272">
    <property type="entry name" value="RNase_HI_RT_Ty1"/>
    <property type="match status" value="1"/>
</dbReference>
<feature type="domain" description="Retroviral polymerase SH3-like" evidence="2">
    <location>
        <begin position="21"/>
        <end position="83"/>
    </location>
</feature>
<sequence>MPQEAWSGFKPSVSHLRVFGSIAYAHVSDEKRPKLDDKSERYIFIGYDQSSKGYKLYNPSNGKIVISRDVEFDEESSWEWKIQNGDYNFNPFFDDEEEMMQRTTPPPTPPPQNPRVEEINKSGDIFFVCLYVDDLILTGNNPKMFEEFKKEMAREFEMTDIGLMSYYLGIEVRQMEDGIFISQEAYAKEILKRPDILFGVGLMSRYMEAPTTSHLKVAKRILWYIKGTLDYGIMYSSSQDFKLVGYCDSDWAGDKNDRKSTTGFVFYMGNSAFTWNSKKQPIVTLSTCEAEYVAATSCVCHAIWLRSLLMELHQTQDGHTKILVDNKSALVLAKNPVFHEGQSRLPSVSWGTLVDPRPSCIQSSALQMFLFRGEILIEIL</sequence>
<dbReference type="SUPFAM" id="SSF56672">
    <property type="entry name" value="DNA/RNA polymerases"/>
    <property type="match status" value="1"/>
</dbReference>
<gene>
    <name evidence="3" type="ORF">RJ639_031636</name>
</gene>
<evidence type="ECO:0000259" key="1">
    <source>
        <dbReference type="Pfam" id="PF07727"/>
    </source>
</evidence>
<feature type="domain" description="Reverse transcriptase Ty1/copia-type" evidence="1">
    <location>
        <begin position="126"/>
        <end position="194"/>
    </location>
</feature>
<proteinExistence type="predicted"/>